<dbReference type="Gene3D" id="2.130.10.10">
    <property type="entry name" value="YVTN repeat-like/Quinoprotein amine dehydrogenase"/>
    <property type="match status" value="3"/>
</dbReference>
<comment type="subcellular location">
    <subcellularLocation>
        <location evidence="1">Nucleus</location>
        <location evidence="1">Nucleolus</location>
    </subcellularLocation>
</comment>
<feature type="repeat" description="WD" evidence="5">
    <location>
        <begin position="188"/>
        <end position="223"/>
    </location>
</feature>
<dbReference type="EMBL" id="KV454491">
    <property type="protein sequence ID" value="ODV58563.1"/>
    <property type="molecule type" value="Genomic_DNA"/>
</dbReference>
<proteinExistence type="predicted"/>
<evidence type="ECO:0000256" key="5">
    <source>
        <dbReference type="PROSITE-ProRule" id="PRU00221"/>
    </source>
</evidence>
<gene>
    <name evidence="8" type="ORF">ASCRUDRAFT_77814</name>
</gene>
<dbReference type="AlphaFoldDB" id="A0A1D2VAT1"/>
<keyword evidence="9" id="KW-1185">Reference proteome</keyword>
<dbReference type="InterPro" id="IPR024977">
    <property type="entry name" value="Apc4-like_WD40_dom"/>
</dbReference>
<accession>A0A1D2VAT1</accession>
<dbReference type="Pfam" id="PF00400">
    <property type="entry name" value="WD40"/>
    <property type="match status" value="7"/>
</dbReference>
<dbReference type="InterPro" id="IPR013934">
    <property type="entry name" value="Utp13_C"/>
</dbReference>
<evidence type="ECO:0000313" key="9">
    <source>
        <dbReference type="Proteomes" id="UP000095038"/>
    </source>
</evidence>
<dbReference type="CDD" id="cd00200">
    <property type="entry name" value="WD40"/>
    <property type="match status" value="1"/>
</dbReference>
<dbReference type="PANTHER" id="PTHR19854">
    <property type="entry name" value="TRANSDUCIN BETA-LIKE 3"/>
    <property type="match status" value="1"/>
</dbReference>
<dbReference type="InterPro" id="IPR011047">
    <property type="entry name" value="Quinoprotein_ADH-like_sf"/>
</dbReference>
<feature type="repeat" description="WD" evidence="5">
    <location>
        <begin position="430"/>
        <end position="467"/>
    </location>
</feature>
<dbReference type="GO" id="GO:0034511">
    <property type="term" value="F:U3 snoRNA binding"/>
    <property type="evidence" value="ECO:0007669"/>
    <property type="project" value="EnsemblFungi"/>
</dbReference>
<dbReference type="InterPro" id="IPR019775">
    <property type="entry name" value="WD40_repeat_CS"/>
</dbReference>
<dbReference type="PROSITE" id="PS50294">
    <property type="entry name" value="WD_REPEATS_REGION"/>
    <property type="match status" value="6"/>
</dbReference>
<keyword evidence="2 5" id="KW-0853">WD repeat</keyword>
<dbReference type="SUPFAM" id="SSF50978">
    <property type="entry name" value="WD40 repeat-like"/>
    <property type="match status" value="1"/>
</dbReference>
<dbReference type="Pfam" id="PF12894">
    <property type="entry name" value="ANAPC4_WD40"/>
    <property type="match status" value="1"/>
</dbReference>
<dbReference type="PANTHER" id="PTHR19854:SF15">
    <property type="entry name" value="TRANSDUCIN BETA-LIKE PROTEIN 3"/>
    <property type="match status" value="1"/>
</dbReference>
<feature type="repeat" description="WD" evidence="5">
    <location>
        <begin position="493"/>
        <end position="534"/>
    </location>
</feature>
<dbReference type="PROSITE" id="PS50082">
    <property type="entry name" value="WD_REPEATS_2"/>
    <property type="match status" value="7"/>
</dbReference>
<dbReference type="InterPro" id="IPR020472">
    <property type="entry name" value="WD40_PAC1"/>
</dbReference>
<feature type="domain" description="Anaphase-promoting complex subunit 4-like WD40" evidence="7">
    <location>
        <begin position="60"/>
        <end position="111"/>
    </location>
</feature>
<evidence type="ECO:0000259" key="7">
    <source>
        <dbReference type="Pfam" id="PF12894"/>
    </source>
</evidence>
<name>A0A1D2VAT1_9ASCO</name>
<evidence type="ECO:0000313" key="8">
    <source>
        <dbReference type="EMBL" id="ODV58563.1"/>
    </source>
</evidence>
<organism evidence="8 9">
    <name type="scientific">Ascoidea rubescens DSM 1968</name>
    <dbReference type="NCBI Taxonomy" id="1344418"/>
    <lineage>
        <taxon>Eukaryota</taxon>
        <taxon>Fungi</taxon>
        <taxon>Dikarya</taxon>
        <taxon>Ascomycota</taxon>
        <taxon>Saccharomycotina</taxon>
        <taxon>Saccharomycetes</taxon>
        <taxon>Ascoideaceae</taxon>
        <taxon>Ascoidea</taxon>
    </lineage>
</organism>
<feature type="repeat" description="WD" evidence="5">
    <location>
        <begin position="384"/>
        <end position="419"/>
    </location>
</feature>
<dbReference type="STRING" id="1344418.A0A1D2VAT1"/>
<evidence type="ECO:0000256" key="3">
    <source>
        <dbReference type="ARBA" id="ARBA00022737"/>
    </source>
</evidence>
<dbReference type="Proteomes" id="UP000095038">
    <property type="component" value="Unassembled WGS sequence"/>
</dbReference>
<dbReference type="GO" id="GO:0032040">
    <property type="term" value="C:small-subunit processome"/>
    <property type="evidence" value="ECO:0007669"/>
    <property type="project" value="EnsemblFungi"/>
</dbReference>
<evidence type="ECO:0000259" key="6">
    <source>
        <dbReference type="Pfam" id="PF08625"/>
    </source>
</evidence>
<dbReference type="PROSITE" id="PS00678">
    <property type="entry name" value="WD_REPEATS_1"/>
    <property type="match status" value="1"/>
</dbReference>
<feature type="repeat" description="WD" evidence="5">
    <location>
        <begin position="577"/>
        <end position="618"/>
    </location>
</feature>
<dbReference type="GeneID" id="30967653"/>
<reference evidence="9" key="1">
    <citation type="submission" date="2016-05" db="EMBL/GenBank/DDBJ databases">
        <title>Comparative genomics of biotechnologically important yeasts.</title>
        <authorList>
            <consortium name="DOE Joint Genome Institute"/>
            <person name="Riley R."/>
            <person name="Haridas S."/>
            <person name="Wolfe K.H."/>
            <person name="Lopes M.R."/>
            <person name="Hittinger C.T."/>
            <person name="Goker M."/>
            <person name="Salamov A."/>
            <person name="Wisecaver J."/>
            <person name="Long T.M."/>
            <person name="Aerts A.L."/>
            <person name="Barry K."/>
            <person name="Choi C."/>
            <person name="Clum A."/>
            <person name="Coughlan A.Y."/>
            <person name="Deshpande S."/>
            <person name="Douglass A.P."/>
            <person name="Hanson S.J."/>
            <person name="Klenk H.-P."/>
            <person name="Labutti K."/>
            <person name="Lapidus A."/>
            <person name="Lindquist E."/>
            <person name="Lipzen A."/>
            <person name="Meier-Kolthoff J.P."/>
            <person name="Ohm R.A."/>
            <person name="Otillar R.P."/>
            <person name="Pangilinan J."/>
            <person name="Peng Y."/>
            <person name="Rokas A."/>
            <person name="Rosa C.A."/>
            <person name="Scheuner C."/>
            <person name="Sibirny A.A."/>
            <person name="Slot J.C."/>
            <person name="Stielow J.B."/>
            <person name="Sun H."/>
            <person name="Kurtzman C.P."/>
            <person name="Blackwell M."/>
            <person name="Grigoriev I.V."/>
            <person name="Jeffries T.W."/>
        </authorList>
    </citation>
    <scope>NUCLEOTIDE SEQUENCE [LARGE SCALE GENOMIC DNA]</scope>
    <source>
        <strain evidence="9">DSM 1968</strain>
    </source>
</reference>
<feature type="repeat" description="WD" evidence="5">
    <location>
        <begin position="619"/>
        <end position="660"/>
    </location>
</feature>
<dbReference type="Pfam" id="PF08625">
    <property type="entry name" value="Utp13"/>
    <property type="match status" value="1"/>
</dbReference>
<dbReference type="RefSeq" id="XP_020044870.1">
    <property type="nucleotide sequence ID" value="XM_020194017.1"/>
</dbReference>
<keyword evidence="3" id="KW-0677">Repeat</keyword>
<dbReference type="GO" id="GO:0000480">
    <property type="term" value="P:endonucleolytic cleavage in 5'-ETS of tricistronic rRNA transcript (SSU-rRNA, 5.8S rRNA, LSU-rRNA)"/>
    <property type="evidence" value="ECO:0007669"/>
    <property type="project" value="EnsemblFungi"/>
</dbReference>
<sequence>MDKDMDSEDSQVTYISRDIHPFYMGGSPITLSLNGKFLITALLDDIVIVNPKTNKIIDQVEGDGGSITCLQITPDGKMLAVCSISQQFRLYDLEKKKFVKNFKLPSPVYTMTADSTSTLIVCGGSDGSINIYDLDNKYLTHHFNHSSTISSLSIYNSENKKTWLLASGDTLGNMKVFDLIKRKQIYSSQSHNSTIRGLDFSANGDHLLSGGRDKIVQIYEINNKFKTIKTIPSNQQIESAGFVILNGNEYYFTAGDDPIIKVWDYKNDLLIGNSVQTLKTNEELMMIQVLKVSSNLDDGNTTTDKLFANISDQTIIEFDLTDIVTLNNTDKFLLKHDRTLAGNHGIISDLRFVSPNKNLLALATNSPSLRVINPYENQFEVQILESHKDLLNSLDSTNDGLWIATTSKDHKAKIWKYSTKVNSFKLFATFSGHSSSVTCVTINKKYSTQPNFIITGSDDLTIKKWKIPVLNDDTDFDNSSFTPFKVSTSVYTRRAHEKDINSIDMSPNNECFATAGFDKVAKIWNTESGEIMGVLKGHKRGLWDIRFSLFDKTVATCSIDKTIKVWSVETFTCLKTFEGHSNSIQKIQFLRSDTWIVSVGADALVKIWDVKSGECLKTLDNHNNRIWALTVKDDGDLIVSADADGNISIWEDKTKETIAEANERKKQKIELEQSLKNHIFRKDWINAFLLALKLDHPMRLYNVINQCIISNDDPDSVLGSYKLEECIKKLTEEQILLLFKRIRNWNVNSRHFEIAQKIIKCILNNHHADKLVEIPGLKNLLESILPYSERHYSRINDLIDQSYLLDYTIKQIDTVSI</sequence>
<dbReference type="SMART" id="SM00320">
    <property type="entry name" value="WD40"/>
    <property type="match status" value="12"/>
</dbReference>
<keyword evidence="4" id="KW-0539">Nucleus</keyword>
<evidence type="ECO:0000256" key="2">
    <source>
        <dbReference type="ARBA" id="ARBA00022574"/>
    </source>
</evidence>
<dbReference type="InParanoid" id="A0A1D2VAT1"/>
<dbReference type="GO" id="GO:0034388">
    <property type="term" value="C:Pwp2p-containing subcomplex of 90S preribosome"/>
    <property type="evidence" value="ECO:0007669"/>
    <property type="project" value="EnsemblFungi"/>
</dbReference>
<feature type="repeat" description="WD" evidence="5">
    <location>
        <begin position="535"/>
        <end position="576"/>
    </location>
</feature>
<protein>
    <submittedName>
        <fullName evidence="8">WD40 repeat-like protein</fullName>
    </submittedName>
</protein>
<evidence type="ECO:0000256" key="4">
    <source>
        <dbReference type="ARBA" id="ARBA00023242"/>
    </source>
</evidence>
<dbReference type="GO" id="GO:0000472">
    <property type="term" value="P:endonucleolytic cleavage to generate mature 5'-end of SSU-rRNA from (SSU-rRNA, 5.8S rRNA, LSU-rRNA)"/>
    <property type="evidence" value="ECO:0007669"/>
    <property type="project" value="EnsemblFungi"/>
</dbReference>
<dbReference type="FunCoup" id="A0A1D2VAT1">
    <property type="interactions" value="1076"/>
</dbReference>
<dbReference type="InterPro" id="IPR001680">
    <property type="entry name" value="WD40_rpt"/>
</dbReference>
<dbReference type="InterPro" id="IPR036322">
    <property type="entry name" value="WD40_repeat_dom_sf"/>
</dbReference>
<feature type="domain" description="U3 small nucleolar RNA-associated protein 13 C-terminal" evidence="6">
    <location>
        <begin position="672"/>
        <end position="811"/>
    </location>
</feature>
<dbReference type="PRINTS" id="PR00320">
    <property type="entry name" value="GPROTEINBRPT"/>
</dbReference>
<evidence type="ECO:0000256" key="1">
    <source>
        <dbReference type="ARBA" id="ARBA00004604"/>
    </source>
</evidence>
<dbReference type="GO" id="GO:0000447">
    <property type="term" value="P:endonucleolytic cleavage in ITS1 to separate SSU-rRNA from 5.8S rRNA and LSU-rRNA from tricistronic rRNA transcript (SSU-rRNA, 5.8S rRNA, LSU-rRNA)"/>
    <property type="evidence" value="ECO:0007669"/>
    <property type="project" value="EnsemblFungi"/>
</dbReference>
<dbReference type="OrthoDB" id="5414888at2759"/>
<dbReference type="SUPFAM" id="SSF50998">
    <property type="entry name" value="Quinoprotein alcohol dehydrogenase-like"/>
    <property type="match status" value="1"/>
</dbReference>
<dbReference type="InterPro" id="IPR015943">
    <property type="entry name" value="WD40/YVTN_repeat-like_dom_sf"/>
</dbReference>